<dbReference type="InterPro" id="IPR027417">
    <property type="entry name" value="P-loop_NTPase"/>
</dbReference>
<keyword evidence="4" id="KW-1185">Reference proteome</keyword>
<dbReference type="EMBL" id="MU150344">
    <property type="protein sequence ID" value="KAF9458300.1"/>
    <property type="molecule type" value="Genomic_DNA"/>
</dbReference>
<evidence type="ECO:0000313" key="3">
    <source>
        <dbReference type="EMBL" id="KAF9458300.1"/>
    </source>
</evidence>
<keyword evidence="1" id="KW-0677">Repeat</keyword>
<dbReference type="InterPro" id="IPR056884">
    <property type="entry name" value="NPHP3-like_N"/>
</dbReference>
<feature type="domain" description="Nephrocystin 3-like N-terminal" evidence="2">
    <location>
        <begin position="77"/>
        <end position="236"/>
    </location>
</feature>
<organism evidence="3 4">
    <name type="scientific">Collybia nuda</name>
    <dbReference type="NCBI Taxonomy" id="64659"/>
    <lineage>
        <taxon>Eukaryota</taxon>
        <taxon>Fungi</taxon>
        <taxon>Dikarya</taxon>
        <taxon>Basidiomycota</taxon>
        <taxon>Agaricomycotina</taxon>
        <taxon>Agaricomycetes</taxon>
        <taxon>Agaricomycetidae</taxon>
        <taxon>Agaricales</taxon>
        <taxon>Tricholomatineae</taxon>
        <taxon>Clitocybaceae</taxon>
        <taxon>Collybia</taxon>
    </lineage>
</organism>
<gene>
    <name evidence="3" type="ORF">BDZ94DRAFT_114005</name>
</gene>
<dbReference type="OrthoDB" id="4760524at2759"/>
<reference evidence="3" key="1">
    <citation type="submission" date="2020-11" db="EMBL/GenBank/DDBJ databases">
        <authorList>
            <consortium name="DOE Joint Genome Institute"/>
            <person name="Ahrendt S."/>
            <person name="Riley R."/>
            <person name="Andreopoulos W."/>
            <person name="Labutti K."/>
            <person name="Pangilinan J."/>
            <person name="Ruiz-Duenas F.J."/>
            <person name="Barrasa J.M."/>
            <person name="Sanchez-Garcia M."/>
            <person name="Camarero S."/>
            <person name="Miyauchi S."/>
            <person name="Serrano A."/>
            <person name="Linde D."/>
            <person name="Babiker R."/>
            <person name="Drula E."/>
            <person name="Ayuso-Fernandez I."/>
            <person name="Pacheco R."/>
            <person name="Padilla G."/>
            <person name="Ferreira P."/>
            <person name="Barriuso J."/>
            <person name="Kellner H."/>
            <person name="Castanera R."/>
            <person name="Alfaro M."/>
            <person name="Ramirez L."/>
            <person name="Pisabarro A.G."/>
            <person name="Kuo A."/>
            <person name="Tritt A."/>
            <person name="Lipzen A."/>
            <person name="He G."/>
            <person name="Yan M."/>
            <person name="Ng V."/>
            <person name="Cullen D."/>
            <person name="Martin F."/>
            <person name="Rosso M.-N."/>
            <person name="Henrissat B."/>
            <person name="Hibbett D."/>
            <person name="Martinez A.T."/>
            <person name="Grigoriev I.V."/>
        </authorList>
    </citation>
    <scope>NUCLEOTIDE SEQUENCE</scope>
    <source>
        <strain evidence="3">CBS 247.69</strain>
    </source>
</reference>
<proteinExistence type="predicted"/>
<accession>A0A9P5XZ30</accession>
<protein>
    <recommendedName>
        <fullName evidence="2">Nephrocystin 3-like N-terminal domain-containing protein</fullName>
    </recommendedName>
</protein>
<dbReference type="Gene3D" id="3.40.50.300">
    <property type="entry name" value="P-loop containing nucleotide triphosphate hydrolases"/>
    <property type="match status" value="1"/>
</dbReference>
<dbReference type="AlphaFoldDB" id="A0A9P5XZ30"/>
<name>A0A9P5XZ30_9AGAR</name>
<dbReference type="PANTHER" id="PTHR10039">
    <property type="entry name" value="AMELOGENIN"/>
    <property type="match status" value="1"/>
</dbReference>
<dbReference type="SUPFAM" id="SSF52540">
    <property type="entry name" value="P-loop containing nucleoside triphosphate hydrolases"/>
    <property type="match status" value="1"/>
</dbReference>
<evidence type="ECO:0000313" key="4">
    <source>
        <dbReference type="Proteomes" id="UP000807353"/>
    </source>
</evidence>
<dbReference type="Pfam" id="PF24883">
    <property type="entry name" value="NPHP3_N"/>
    <property type="match status" value="1"/>
</dbReference>
<evidence type="ECO:0000256" key="1">
    <source>
        <dbReference type="ARBA" id="ARBA00022737"/>
    </source>
</evidence>
<dbReference type="Proteomes" id="UP000807353">
    <property type="component" value="Unassembled WGS sequence"/>
</dbReference>
<sequence length="549" mass="61395">MAFAQSSNFTINHSTFIDKSTITKKSISPTAKNRDGKGLQILINACSPEALFDSQARHPPPICHPSTRIGLLDHIFRWVDRGEEDILFLDGPAGVGKSAVAQTVAARSAARKTLGGSFFFFRGSSSRNTVAPLIPTITHQIIAPSPRKRKKVAKAIELDPFIFDKSPEVQLRKLIIQPLCSSVFLWNKLSQRKRRLLIVDGLDECIDDNGQCQIVNLLGQLVDKDCGIVRCLIASRSEPHIISAVNSLKIKVARVTLNEQSWGASGDLRMYLRSGIDDIFSRRNLPQPWPSETIIDTLTEKAGGIFIYASTVLKYMEDPDSLPIIQLEHVLSLIPETTPFAALDQLYQEILTACPAQHRSTLLHIFGIIFLHNPQFKDFVDVLLIEAILGLSSGEVAMVLRRMHSIIAFRESDSKTTITFLHASFGDFLFNRERSGQFFVDIFEEEWSLAGKCMNYLGHRDRGGLFSVVYWRSTSYYTHGIHGSTMVPELAMLTMQISPKNFAFVTKVHGPGNFLWIITIPVLAGWKELLHGFNTTTPKISFTVLFHLS</sequence>
<evidence type="ECO:0000259" key="2">
    <source>
        <dbReference type="Pfam" id="PF24883"/>
    </source>
</evidence>
<comment type="caution">
    <text evidence="3">The sequence shown here is derived from an EMBL/GenBank/DDBJ whole genome shotgun (WGS) entry which is preliminary data.</text>
</comment>